<name>A0A2V3IU98_9FLOR</name>
<dbReference type="STRING" id="448386.A0A2V3IU98"/>
<dbReference type="InterPro" id="IPR036264">
    <property type="entry name" value="Bact_exopeptidase_dim_dom"/>
</dbReference>
<feature type="binding site" evidence="1">
    <location>
        <position position="394"/>
    </location>
    <ligand>
        <name>Mn(2+)</name>
        <dbReference type="ChEBI" id="CHEBI:29035"/>
        <label>2</label>
    </ligand>
</feature>
<accession>A0A2V3IU98</accession>
<dbReference type="EMBL" id="NBIV01000055">
    <property type="protein sequence ID" value="PXF45683.1"/>
    <property type="molecule type" value="Genomic_DNA"/>
</dbReference>
<proteinExistence type="predicted"/>
<evidence type="ECO:0000313" key="3">
    <source>
        <dbReference type="Proteomes" id="UP000247409"/>
    </source>
</evidence>
<organism evidence="2 3">
    <name type="scientific">Gracilariopsis chorda</name>
    <dbReference type="NCBI Taxonomy" id="448386"/>
    <lineage>
        <taxon>Eukaryota</taxon>
        <taxon>Rhodophyta</taxon>
        <taxon>Florideophyceae</taxon>
        <taxon>Rhodymeniophycidae</taxon>
        <taxon>Gracilariales</taxon>
        <taxon>Gracilariaceae</taxon>
        <taxon>Gracilariopsis</taxon>
    </lineage>
</organism>
<dbReference type="SUPFAM" id="SSF55031">
    <property type="entry name" value="Bacterial exopeptidase dimerisation domain"/>
    <property type="match status" value="1"/>
</dbReference>
<dbReference type="Proteomes" id="UP000247409">
    <property type="component" value="Unassembled WGS sequence"/>
</dbReference>
<dbReference type="SUPFAM" id="SSF53187">
    <property type="entry name" value="Zn-dependent exopeptidases"/>
    <property type="match status" value="1"/>
</dbReference>
<feature type="binding site" evidence="1">
    <location>
        <position position="192"/>
    </location>
    <ligand>
        <name>Mn(2+)</name>
        <dbReference type="ChEBI" id="CHEBI:29035"/>
        <label>2</label>
    </ligand>
</feature>
<gene>
    <name evidence="2" type="ORF">BWQ96_04587</name>
</gene>
<dbReference type="Gene3D" id="3.40.630.10">
    <property type="entry name" value="Zn peptidases"/>
    <property type="match status" value="1"/>
</dbReference>
<keyword evidence="3" id="KW-1185">Reference proteome</keyword>
<dbReference type="PANTHER" id="PTHR11014">
    <property type="entry name" value="PEPTIDASE M20 FAMILY MEMBER"/>
    <property type="match status" value="1"/>
</dbReference>
<feature type="binding site" evidence="1">
    <location>
        <position position="158"/>
    </location>
    <ligand>
        <name>Mn(2+)</name>
        <dbReference type="ChEBI" id="CHEBI:29035"/>
        <label>2</label>
    </ligand>
</feature>
<dbReference type="InterPro" id="IPR017439">
    <property type="entry name" value="Amidohydrolase"/>
</dbReference>
<keyword evidence="1" id="KW-0464">Manganese</keyword>
<dbReference type="CDD" id="cd03886">
    <property type="entry name" value="M20_Acy1"/>
    <property type="match status" value="1"/>
</dbReference>
<feature type="binding site" evidence="1">
    <location>
        <position position="124"/>
    </location>
    <ligand>
        <name>Mn(2+)</name>
        <dbReference type="ChEBI" id="CHEBI:29035"/>
        <label>2</label>
    </ligand>
</feature>
<sequence length="425" mass="45593">MKDIVSLQDGPNDISEELSSFFGNHEALHKGWLRELHSLAEPSFEEYETSKFVISVLERYCPSLDVTTPFPLSPTAVIAYIEPSETLELSKPILLRADMDALRMKGAPTDPPRKNDDYHHGCGHDGHTTCLLAVAHCLHELRHLCKRKVVLFFQPAEESGMPLKGGSGARVALDHGLLETIHPDVSAVYALHCWPPLRVGQVGIGDGPMMGTGTTFSIMIEGTGGHAATPGPDRSEPLLAACSLVCNGQSIVARGLSPFTSSTLAFTAVENVESRSLNVCPRKVSVQGIIRALDAEVKKTVFAQLCQIGKSIAEAYGCQVVISSREGYPATINSRDGASSAKEAARRAGLIVFDVGEGPSMVKPSLCAEDFSMLLIKRPGAYVWLGNGGSAGLHTSSLRFNENAVAKGAKFFAELALGRNCTEQH</sequence>
<reference evidence="2 3" key="1">
    <citation type="journal article" date="2018" name="Mol. Biol. Evol.">
        <title>Analysis of the draft genome of the red seaweed Gracilariopsis chorda provides insights into genome size evolution in Rhodophyta.</title>
        <authorList>
            <person name="Lee J."/>
            <person name="Yang E.C."/>
            <person name="Graf L."/>
            <person name="Yang J.H."/>
            <person name="Qiu H."/>
            <person name="Zel Zion U."/>
            <person name="Chan C.X."/>
            <person name="Stephens T.G."/>
            <person name="Weber A.P.M."/>
            <person name="Boo G.H."/>
            <person name="Boo S.M."/>
            <person name="Kim K.M."/>
            <person name="Shin Y."/>
            <person name="Jung M."/>
            <person name="Lee S.J."/>
            <person name="Yim H.S."/>
            <person name="Lee J.H."/>
            <person name="Bhattacharya D."/>
            <person name="Yoon H.S."/>
        </authorList>
    </citation>
    <scope>NUCLEOTIDE SEQUENCE [LARGE SCALE GENOMIC DNA]</scope>
    <source>
        <strain evidence="2 3">SKKU-2015</strain>
        <tissue evidence="2">Whole body</tissue>
    </source>
</reference>
<dbReference type="GO" id="GO:0016787">
    <property type="term" value="F:hydrolase activity"/>
    <property type="evidence" value="ECO:0007669"/>
    <property type="project" value="UniProtKB-KW"/>
</dbReference>
<keyword evidence="1" id="KW-0479">Metal-binding</keyword>
<comment type="caution">
    <text evidence="2">The sequence shown here is derived from an EMBL/GenBank/DDBJ whole genome shotgun (WGS) entry which is preliminary data.</text>
</comment>
<dbReference type="GO" id="GO:0046872">
    <property type="term" value="F:metal ion binding"/>
    <property type="evidence" value="ECO:0007669"/>
    <property type="project" value="UniProtKB-KW"/>
</dbReference>
<dbReference type="AlphaFoldDB" id="A0A2V3IU98"/>
<dbReference type="InterPro" id="IPR002933">
    <property type="entry name" value="Peptidase_M20"/>
</dbReference>
<keyword evidence="2" id="KW-0378">Hydrolase</keyword>
<dbReference type="Pfam" id="PF01546">
    <property type="entry name" value="Peptidase_M20"/>
    <property type="match status" value="1"/>
</dbReference>
<protein>
    <submittedName>
        <fullName evidence="2">Putative hydrolase YxeP</fullName>
    </submittedName>
</protein>
<comment type="cofactor">
    <cofactor evidence="1">
        <name>Mn(2+)</name>
        <dbReference type="ChEBI" id="CHEBI:29035"/>
    </cofactor>
    <text evidence="1">The Mn(2+) ion enhances activity.</text>
</comment>
<dbReference type="OrthoDB" id="6119954at2759"/>
<evidence type="ECO:0000256" key="1">
    <source>
        <dbReference type="PIRSR" id="PIRSR005962-1"/>
    </source>
</evidence>
<dbReference type="NCBIfam" id="TIGR01891">
    <property type="entry name" value="amidohydrolases"/>
    <property type="match status" value="1"/>
</dbReference>
<dbReference type="PANTHER" id="PTHR11014:SF63">
    <property type="entry name" value="METALLOPEPTIDASE, PUTATIVE (AFU_ORTHOLOGUE AFUA_6G09600)-RELATED"/>
    <property type="match status" value="1"/>
</dbReference>
<dbReference type="Gene3D" id="3.30.70.360">
    <property type="match status" value="1"/>
</dbReference>
<evidence type="ECO:0000313" key="2">
    <source>
        <dbReference type="EMBL" id="PXF45683.1"/>
    </source>
</evidence>
<feature type="binding site" evidence="1">
    <location>
        <position position="122"/>
    </location>
    <ligand>
        <name>Mn(2+)</name>
        <dbReference type="ChEBI" id="CHEBI:29035"/>
        <label>2</label>
    </ligand>
</feature>
<dbReference type="PIRSF" id="PIRSF005962">
    <property type="entry name" value="Pept_M20D_amidohydro"/>
    <property type="match status" value="1"/>
</dbReference>